<reference evidence="2" key="1">
    <citation type="submission" date="2019-08" db="EMBL/GenBank/DDBJ databases">
        <authorList>
            <person name="Kucharzyk K."/>
            <person name="Murdoch R.W."/>
            <person name="Higgins S."/>
            <person name="Loffler F."/>
        </authorList>
    </citation>
    <scope>NUCLEOTIDE SEQUENCE</scope>
</reference>
<organism evidence="2">
    <name type="scientific">bioreactor metagenome</name>
    <dbReference type="NCBI Taxonomy" id="1076179"/>
    <lineage>
        <taxon>unclassified sequences</taxon>
        <taxon>metagenomes</taxon>
        <taxon>ecological metagenomes</taxon>
    </lineage>
</organism>
<dbReference type="InterPro" id="IPR001119">
    <property type="entry name" value="SLH_dom"/>
</dbReference>
<accession>A0A645DNR2</accession>
<sequence length="63" mass="6901">MFYDRNEVSGWAEEAVHFNVANGLIVGSNGLLRPNDTITRAECATVVLRLLQNGGLIDIRTQA</sequence>
<gene>
    <name evidence="2" type="ORF">SDC9_137544</name>
</gene>
<proteinExistence type="predicted"/>
<dbReference type="AlphaFoldDB" id="A0A645DNR2"/>
<name>A0A645DNR2_9ZZZZ</name>
<comment type="caution">
    <text evidence="2">The sequence shown here is derived from an EMBL/GenBank/DDBJ whole genome shotgun (WGS) entry which is preliminary data.</text>
</comment>
<dbReference type="EMBL" id="VSSQ01037670">
    <property type="protein sequence ID" value="MPM90423.1"/>
    <property type="molecule type" value="Genomic_DNA"/>
</dbReference>
<protein>
    <recommendedName>
        <fullName evidence="1">SLH domain-containing protein</fullName>
    </recommendedName>
</protein>
<dbReference type="Pfam" id="PF00395">
    <property type="entry name" value="SLH"/>
    <property type="match status" value="1"/>
</dbReference>
<feature type="domain" description="SLH" evidence="1">
    <location>
        <begin position="1"/>
        <end position="61"/>
    </location>
</feature>
<dbReference type="PROSITE" id="PS51272">
    <property type="entry name" value="SLH"/>
    <property type="match status" value="1"/>
</dbReference>
<evidence type="ECO:0000259" key="1">
    <source>
        <dbReference type="PROSITE" id="PS51272"/>
    </source>
</evidence>
<evidence type="ECO:0000313" key="2">
    <source>
        <dbReference type="EMBL" id="MPM90423.1"/>
    </source>
</evidence>